<keyword evidence="2" id="KW-1185">Reference proteome</keyword>
<dbReference type="EMBL" id="CP109106">
    <property type="protein sequence ID" value="WSB69864.1"/>
    <property type="molecule type" value="Genomic_DNA"/>
</dbReference>
<name>A0ABZ1FHI0_9ACTN</name>
<dbReference type="SUPFAM" id="SSF81301">
    <property type="entry name" value="Nucleotidyltransferase"/>
    <property type="match status" value="1"/>
</dbReference>
<gene>
    <name evidence="1" type="ORF">OG863_18965</name>
</gene>
<proteinExistence type="predicted"/>
<dbReference type="RefSeq" id="WP_326619413.1">
    <property type="nucleotide sequence ID" value="NZ_CP109106.1"/>
</dbReference>
<reference evidence="1 2" key="1">
    <citation type="submission" date="2022-10" db="EMBL/GenBank/DDBJ databases">
        <title>The complete genomes of actinobacterial strains from the NBC collection.</title>
        <authorList>
            <person name="Joergensen T.S."/>
            <person name="Alvarez Arevalo M."/>
            <person name="Sterndorff E.B."/>
            <person name="Faurdal D."/>
            <person name="Vuksanovic O."/>
            <person name="Mourched A.-S."/>
            <person name="Charusanti P."/>
            <person name="Shaw S."/>
            <person name="Blin K."/>
            <person name="Weber T."/>
        </authorList>
    </citation>
    <scope>NUCLEOTIDE SEQUENCE [LARGE SCALE GENOMIC DNA]</scope>
    <source>
        <strain evidence="1 2">NBC 01774</strain>
    </source>
</reference>
<evidence type="ECO:0000313" key="1">
    <source>
        <dbReference type="EMBL" id="WSB69864.1"/>
    </source>
</evidence>
<organism evidence="1 2">
    <name type="scientific">Streptomyces decoyicus</name>
    <dbReference type="NCBI Taxonomy" id="249567"/>
    <lineage>
        <taxon>Bacteria</taxon>
        <taxon>Bacillati</taxon>
        <taxon>Actinomycetota</taxon>
        <taxon>Actinomycetes</taxon>
        <taxon>Kitasatosporales</taxon>
        <taxon>Streptomycetaceae</taxon>
        <taxon>Streptomyces</taxon>
    </lineage>
</organism>
<accession>A0ABZ1FHI0</accession>
<protein>
    <submittedName>
        <fullName evidence="1">Nucleotidyltransferase</fullName>
    </submittedName>
</protein>
<evidence type="ECO:0000313" key="2">
    <source>
        <dbReference type="Proteomes" id="UP001344251"/>
    </source>
</evidence>
<dbReference type="InterPro" id="IPR043519">
    <property type="entry name" value="NT_sf"/>
</dbReference>
<dbReference type="Proteomes" id="UP001344251">
    <property type="component" value="Chromosome"/>
</dbReference>
<sequence length="269" mass="29083">MTNGTGLDRDGCFVREGALDRVSAPFAPVVAELGARIHERFGPGRLHSSYLFGSVPRGTAVPGISDLDALLALRDEPTDADRAAVRAVEQGLDAAFPQIDGVGILLFGVDRLRSERERYDHGWFVACLCTPLSGPDLAAELPRYRPTSLLARETNGDLIHSLPGLREKAAAATTEAERIRLTRGVARRLVRTGLTLVMPRWGGWTSDLAESAEVFGRYYPAYAEQMCAAAHAARTPAAYPELLDELLTGLAPWLAVEYLAVHGAKAPRP</sequence>